<evidence type="ECO:0000313" key="2">
    <source>
        <dbReference type="EMBL" id="NNF07586.1"/>
    </source>
</evidence>
<keyword evidence="1" id="KW-0812">Transmembrane</keyword>
<feature type="transmembrane region" description="Helical" evidence="1">
    <location>
        <begin position="44"/>
        <end position="70"/>
    </location>
</feature>
<proteinExistence type="predicted"/>
<feature type="transmembrane region" description="Helical" evidence="1">
    <location>
        <begin position="7"/>
        <end position="32"/>
    </location>
</feature>
<evidence type="ECO:0000256" key="1">
    <source>
        <dbReference type="SAM" id="Phobius"/>
    </source>
</evidence>
<gene>
    <name evidence="2" type="ORF">HKN21_12560</name>
</gene>
<reference evidence="2 3" key="1">
    <citation type="submission" date="2020-03" db="EMBL/GenBank/DDBJ databases">
        <title>Metabolic flexibility allows generalist bacteria to become dominant in a frequently disturbed ecosystem.</title>
        <authorList>
            <person name="Chen Y.-J."/>
            <person name="Leung P.M."/>
            <person name="Bay S.K."/>
            <person name="Hugenholtz P."/>
            <person name="Kessler A.J."/>
            <person name="Shelley G."/>
            <person name="Waite D.W."/>
            <person name="Cook P.L."/>
            <person name="Greening C."/>
        </authorList>
    </citation>
    <scope>NUCLEOTIDE SEQUENCE [LARGE SCALE GENOMIC DNA]</scope>
    <source>
        <strain evidence="2">SS_bin_28</strain>
    </source>
</reference>
<protein>
    <submittedName>
        <fullName evidence="2">Uncharacterized protein</fullName>
    </submittedName>
</protein>
<organism evidence="2 3">
    <name type="scientific">Eiseniibacteriota bacterium</name>
    <dbReference type="NCBI Taxonomy" id="2212470"/>
    <lineage>
        <taxon>Bacteria</taxon>
        <taxon>Candidatus Eiseniibacteriota</taxon>
    </lineage>
</organism>
<evidence type="ECO:0000313" key="3">
    <source>
        <dbReference type="Proteomes" id="UP000547674"/>
    </source>
</evidence>
<accession>A0A7Y2E9B1</accession>
<sequence>MDKHISILGALYIASGILGFLISGVVFMSFLIPTFWVEEGAGFFAFMAIVLGSIGLVLSIPSIIAGYGLLKRRTWA</sequence>
<name>A0A7Y2E9B1_UNCEI</name>
<feature type="non-terminal residue" evidence="2">
    <location>
        <position position="76"/>
    </location>
</feature>
<keyword evidence="1" id="KW-1133">Transmembrane helix</keyword>
<dbReference type="EMBL" id="JABDJR010000503">
    <property type="protein sequence ID" value="NNF07586.1"/>
    <property type="molecule type" value="Genomic_DNA"/>
</dbReference>
<keyword evidence="1" id="KW-0472">Membrane</keyword>
<comment type="caution">
    <text evidence="2">The sequence shown here is derived from an EMBL/GenBank/DDBJ whole genome shotgun (WGS) entry which is preliminary data.</text>
</comment>
<dbReference type="AlphaFoldDB" id="A0A7Y2E9B1"/>
<dbReference type="Proteomes" id="UP000547674">
    <property type="component" value="Unassembled WGS sequence"/>
</dbReference>